<evidence type="ECO:0000256" key="2">
    <source>
        <dbReference type="SAM" id="Phobius"/>
    </source>
</evidence>
<keyword evidence="2" id="KW-1133">Transmembrane helix</keyword>
<proteinExistence type="predicted"/>
<feature type="transmembrane region" description="Helical" evidence="2">
    <location>
        <begin position="68"/>
        <end position="84"/>
    </location>
</feature>
<keyword evidence="2" id="KW-0472">Membrane</keyword>
<evidence type="ECO:0000256" key="1">
    <source>
        <dbReference type="SAM" id="MobiDB-lite"/>
    </source>
</evidence>
<name>A0ABX8BTE5_9ACTN</name>
<accession>A0ABX8BTE5</accession>
<keyword evidence="2" id="KW-0812">Transmembrane</keyword>
<reference evidence="3 4" key="1">
    <citation type="submission" date="2021-05" db="EMBL/GenBank/DDBJ databases">
        <title>Direct Submission.</title>
        <authorList>
            <person name="Li K."/>
            <person name="Gao J."/>
        </authorList>
    </citation>
    <scope>NUCLEOTIDE SEQUENCE [LARGE SCALE GENOMIC DNA]</scope>
    <source>
        <strain evidence="3 4">Mg02</strain>
    </source>
</reference>
<dbReference type="EMBL" id="CP074133">
    <property type="protein sequence ID" value="QUX25532.1"/>
    <property type="molecule type" value="Genomic_DNA"/>
</dbReference>
<keyword evidence="4" id="KW-1185">Reference proteome</keyword>
<sequence>MTEPEHPLPSPETPADPDTSADPGVRPEAGAAEGPEPPGGPDAFSVVLGNATLLGLGYLLVRRPRRALAAAGAALALVALIALFPHVTAWRVLLGLVWAGTVVHAWWLTRRPGGTPAPAPGGAAPPRWRTRVLTGSCVLLVALAWLRLDAWAITRDAGAAHTAGDCDRALASLRWLLPAHGIAHGPAADRGVQQRQACELLAAALSDPDPSSAAEKLERYLSGPGALWDGAGPERAELLLGTVVARAREQEAAGEALGGHGPAVAAVEDAFTQLARTLEDAPGQSGRVGAVAESFLSSLDGMAPCRAREIDGWLLAQDWEDPALARVMEPQAEQAPVRMFDCAEALASVRPEEGAGAHQEFLAAHPEHPLAARSAESLIATEEYCAHPAAFPAAPAYEGEGPHAMRVSGLDPEEYGFPDSWRAGTVEETVLVVCVQGPERGSFQRTCAYEPGEDQLLLPFSGSTDVDFYASAFTLQAYELRSGEPVEEYTEEIGDPCPEELEYESYFLDIVPGEYDSDYSAADVRGMFDRLMD</sequence>
<gene>
    <name evidence="3" type="ORF">KGD84_15610</name>
</gene>
<feature type="transmembrane region" description="Helical" evidence="2">
    <location>
        <begin position="43"/>
        <end position="61"/>
    </location>
</feature>
<evidence type="ECO:0000313" key="4">
    <source>
        <dbReference type="Proteomes" id="UP000676079"/>
    </source>
</evidence>
<dbReference type="RefSeq" id="WP_220561110.1">
    <property type="nucleotide sequence ID" value="NZ_CP074133.1"/>
</dbReference>
<protein>
    <submittedName>
        <fullName evidence="3">Uncharacterized protein</fullName>
    </submittedName>
</protein>
<evidence type="ECO:0000313" key="3">
    <source>
        <dbReference type="EMBL" id="QUX25532.1"/>
    </source>
</evidence>
<feature type="region of interest" description="Disordered" evidence="1">
    <location>
        <begin position="1"/>
        <end position="42"/>
    </location>
</feature>
<organism evidence="3 4">
    <name type="scientific">Nocardiopsis changdeensis</name>
    <dbReference type="NCBI Taxonomy" id="2831969"/>
    <lineage>
        <taxon>Bacteria</taxon>
        <taxon>Bacillati</taxon>
        <taxon>Actinomycetota</taxon>
        <taxon>Actinomycetes</taxon>
        <taxon>Streptosporangiales</taxon>
        <taxon>Nocardiopsidaceae</taxon>
        <taxon>Nocardiopsis</taxon>
    </lineage>
</organism>
<dbReference type="Proteomes" id="UP000676079">
    <property type="component" value="Chromosome"/>
</dbReference>